<dbReference type="RefSeq" id="WP_191304333.1">
    <property type="nucleotide sequence ID" value="NZ_BNAR01000018.1"/>
</dbReference>
<evidence type="ECO:0000313" key="2">
    <source>
        <dbReference type="Proteomes" id="UP000605568"/>
    </source>
</evidence>
<reference evidence="2" key="1">
    <citation type="journal article" date="2019" name="Int. J. Syst. Evol. Microbiol.">
        <title>The Global Catalogue of Microorganisms (GCM) 10K type strain sequencing project: providing services to taxonomists for standard genome sequencing and annotation.</title>
        <authorList>
            <consortium name="The Broad Institute Genomics Platform"/>
            <consortium name="The Broad Institute Genome Sequencing Center for Infectious Disease"/>
            <person name="Wu L."/>
            <person name="Ma J."/>
        </authorList>
    </citation>
    <scope>NUCLEOTIDE SEQUENCE [LARGE SCALE GENOMIC DNA]</scope>
    <source>
        <strain evidence="2">CGMCC 4.7367</strain>
    </source>
</reference>
<proteinExistence type="predicted"/>
<comment type="caution">
    <text evidence="1">The sequence shown here is derived from an EMBL/GenBank/DDBJ whole genome shotgun (WGS) entry which is preliminary data.</text>
</comment>
<gene>
    <name evidence="1" type="ORF">GCM10017774_76930</name>
</gene>
<organism evidence="1 2">
    <name type="scientific">Lentzea cavernae</name>
    <dbReference type="NCBI Taxonomy" id="2020703"/>
    <lineage>
        <taxon>Bacteria</taxon>
        <taxon>Bacillati</taxon>
        <taxon>Actinomycetota</taxon>
        <taxon>Actinomycetes</taxon>
        <taxon>Pseudonocardiales</taxon>
        <taxon>Pseudonocardiaceae</taxon>
        <taxon>Lentzea</taxon>
    </lineage>
</organism>
<sequence>MSDTPPTTGMTVAEAGRVLAVAIVLDPRLPQPDAQGFIRGVWHDALKALSFQDAYDAVIAYYSSEEYRAERHSIAPADVVAWARKLRSVGNAPAYKALPGPAPASDETRASAMSAAREFFGRHPQFNQTFAMPWSKRGRVVRTSAEDARRRAEAAAELDRVRQSQANES</sequence>
<accession>A0ABQ3MWZ6</accession>
<evidence type="ECO:0000313" key="1">
    <source>
        <dbReference type="EMBL" id="GHH57439.1"/>
    </source>
</evidence>
<keyword evidence="2" id="KW-1185">Reference proteome</keyword>
<protein>
    <recommendedName>
        <fullName evidence="3">Replicative helicase inhibitor G39P N-terminal domain-containing protein</fullName>
    </recommendedName>
</protein>
<dbReference type="Proteomes" id="UP000605568">
    <property type="component" value="Unassembled WGS sequence"/>
</dbReference>
<dbReference type="EMBL" id="BNAR01000018">
    <property type="protein sequence ID" value="GHH57439.1"/>
    <property type="molecule type" value="Genomic_DNA"/>
</dbReference>
<evidence type="ECO:0008006" key="3">
    <source>
        <dbReference type="Google" id="ProtNLM"/>
    </source>
</evidence>
<name>A0ABQ3MWZ6_9PSEU</name>